<keyword evidence="2" id="KW-0238">DNA-binding</keyword>
<dbReference type="PANTHER" id="PTHR43537:SF5">
    <property type="entry name" value="UXU OPERON TRANSCRIPTIONAL REGULATOR"/>
    <property type="match status" value="1"/>
</dbReference>
<dbReference type="SUPFAM" id="SSF48008">
    <property type="entry name" value="GntR ligand-binding domain-like"/>
    <property type="match status" value="1"/>
</dbReference>
<organism evidence="5 6">
    <name type="scientific">Arthrobacter ginkgonis</name>
    <dbReference type="NCBI Taxonomy" id="1630594"/>
    <lineage>
        <taxon>Bacteria</taxon>
        <taxon>Bacillati</taxon>
        <taxon>Actinomycetota</taxon>
        <taxon>Actinomycetes</taxon>
        <taxon>Micrococcales</taxon>
        <taxon>Micrococcaceae</taxon>
        <taxon>Arthrobacter</taxon>
    </lineage>
</organism>
<evidence type="ECO:0000256" key="1">
    <source>
        <dbReference type="ARBA" id="ARBA00023015"/>
    </source>
</evidence>
<dbReference type="PANTHER" id="PTHR43537">
    <property type="entry name" value="TRANSCRIPTIONAL REGULATOR, GNTR FAMILY"/>
    <property type="match status" value="1"/>
</dbReference>
<reference evidence="6" key="1">
    <citation type="journal article" date="2019" name="Int. J. Syst. Evol. Microbiol.">
        <title>The Global Catalogue of Microorganisms (GCM) 10K type strain sequencing project: providing services to taxonomists for standard genome sequencing and annotation.</title>
        <authorList>
            <consortium name="The Broad Institute Genomics Platform"/>
            <consortium name="The Broad Institute Genome Sequencing Center for Infectious Disease"/>
            <person name="Wu L."/>
            <person name="Ma J."/>
        </authorList>
    </citation>
    <scope>NUCLEOTIDE SEQUENCE [LARGE SCALE GENOMIC DNA]</scope>
    <source>
        <strain evidence="6">JCM 30742</strain>
    </source>
</reference>
<dbReference type="EMBL" id="BAABEO010000013">
    <property type="protein sequence ID" value="GAA3683811.1"/>
    <property type="molecule type" value="Genomic_DNA"/>
</dbReference>
<dbReference type="InterPro" id="IPR011711">
    <property type="entry name" value="GntR_C"/>
</dbReference>
<gene>
    <name evidence="5" type="ORF">GCM10023081_21990</name>
</gene>
<dbReference type="Gene3D" id="1.10.10.10">
    <property type="entry name" value="Winged helix-like DNA-binding domain superfamily/Winged helix DNA-binding domain"/>
    <property type="match status" value="1"/>
</dbReference>
<dbReference type="Proteomes" id="UP001500752">
    <property type="component" value="Unassembled WGS sequence"/>
</dbReference>
<name>A0ABP7CCY8_9MICC</name>
<evidence type="ECO:0000313" key="5">
    <source>
        <dbReference type="EMBL" id="GAA3683811.1"/>
    </source>
</evidence>
<dbReference type="InterPro" id="IPR000524">
    <property type="entry name" value="Tscrpt_reg_HTH_GntR"/>
</dbReference>
<dbReference type="PRINTS" id="PR00035">
    <property type="entry name" value="HTHGNTR"/>
</dbReference>
<dbReference type="CDD" id="cd07377">
    <property type="entry name" value="WHTH_GntR"/>
    <property type="match status" value="1"/>
</dbReference>
<dbReference type="InterPro" id="IPR036388">
    <property type="entry name" value="WH-like_DNA-bd_sf"/>
</dbReference>
<comment type="caution">
    <text evidence="5">The sequence shown here is derived from an EMBL/GenBank/DDBJ whole genome shotgun (WGS) entry which is preliminary data.</text>
</comment>
<evidence type="ECO:0000256" key="3">
    <source>
        <dbReference type="ARBA" id="ARBA00023163"/>
    </source>
</evidence>
<dbReference type="Pfam" id="PF00392">
    <property type="entry name" value="GntR"/>
    <property type="match status" value="1"/>
</dbReference>
<proteinExistence type="predicted"/>
<protein>
    <submittedName>
        <fullName evidence="5">FadR/GntR family transcriptional regulator</fullName>
    </submittedName>
</protein>
<dbReference type="InterPro" id="IPR036390">
    <property type="entry name" value="WH_DNA-bd_sf"/>
</dbReference>
<dbReference type="RefSeq" id="WP_345150770.1">
    <property type="nucleotide sequence ID" value="NZ_BAABEO010000013.1"/>
</dbReference>
<keyword evidence="6" id="KW-1185">Reference proteome</keyword>
<dbReference type="InterPro" id="IPR008920">
    <property type="entry name" value="TF_FadR/GntR_C"/>
</dbReference>
<dbReference type="SUPFAM" id="SSF46785">
    <property type="entry name" value="Winged helix' DNA-binding domain"/>
    <property type="match status" value="1"/>
</dbReference>
<dbReference type="Pfam" id="PF07729">
    <property type="entry name" value="FCD"/>
    <property type="match status" value="1"/>
</dbReference>
<evidence type="ECO:0000256" key="2">
    <source>
        <dbReference type="ARBA" id="ARBA00023125"/>
    </source>
</evidence>
<evidence type="ECO:0000259" key="4">
    <source>
        <dbReference type="PROSITE" id="PS50949"/>
    </source>
</evidence>
<dbReference type="PROSITE" id="PS50949">
    <property type="entry name" value="HTH_GNTR"/>
    <property type="match status" value="1"/>
</dbReference>
<keyword evidence="1" id="KW-0805">Transcription regulation</keyword>
<accession>A0ABP7CCY8</accession>
<evidence type="ECO:0000313" key="6">
    <source>
        <dbReference type="Proteomes" id="UP001500752"/>
    </source>
</evidence>
<keyword evidence="3" id="KW-0804">Transcription</keyword>
<dbReference type="Gene3D" id="1.20.120.530">
    <property type="entry name" value="GntR ligand-binding domain-like"/>
    <property type="match status" value="1"/>
</dbReference>
<sequence>MTGDAGIMGFTKAARPRLYEHLVSQILEYVERNKLDRGSLLPPERDLADQLGVSRATVAQALVALEVLGVIRVQHGTGAVLQYRPNTVTVLRRLREHRSRLPEIVEARLGLELQIVELAARRRTDADLQRIDEALAYMRSEVDQGGRGERGDEMFHRALTEASHNSVLAQLMEFIGEMVLESRIESLGQEGRPENSLAAHGRIAEAVRAGDHEAAVAEMRAHIRTISDVELLKDESPE</sequence>
<dbReference type="SMART" id="SM00345">
    <property type="entry name" value="HTH_GNTR"/>
    <property type="match status" value="1"/>
</dbReference>
<feature type="domain" description="HTH gntR-type" evidence="4">
    <location>
        <begin position="16"/>
        <end position="84"/>
    </location>
</feature>
<dbReference type="SMART" id="SM00895">
    <property type="entry name" value="FCD"/>
    <property type="match status" value="1"/>
</dbReference>